<protein>
    <recommendedName>
        <fullName evidence="1">DUF5753 domain-containing protein</fullName>
    </recommendedName>
</protein>
<gene>
    <name evidence="2" type="ORF">Ade02nite_81010</name>
</gene>
<organism evidence="2 3">
    <name type="scientific">Paractinoplanes deccanensis</name>
    <dbReference type="NCBI Taxonomy" id="113561"/>
    <lineage>
        <taxon>Bacteria</taxon>
        <taxon>Bacillati</taxon>
        <taxon>Actinomycetota</taxon>
        <taxon>Actinomycetes</taxon>
        <taxon>Micromonosporales</taxon>
        <taxon>Micromonosporaceae</taxon>
        <taxon>Paractinoplanes</taxon>
    </lineage>
</organism>
<reference evidence="2 3" key="1">
    <citation type="submission" date="2021-01" db="EMBL/GenBank/DDBJ databases">
        <title>Whole genome shotgun sequence of Actinoplanes deccanensis NBRC 13994.</title>
        <authorList>
            <person name="Komaki H."/>
            <person name="Tamura T."/>
        </authorList>
    </citation>
    <scope>NUCLEOTIDE SEQUENCE [LARGE SCALE GENOMIC DNA]</scope>
    <source>
        <strain evidence="2 3">NBRC 13994</strain>
    </source>
</reference>
<feature type="domain" description="DUF5753" evidence="1">
    <location>
        <begin position="2"/>
        <end position="77"/>
    </location>
</feature>
<evidence type="ECO:0000259" key="1">
    <source>
        <dbReference type="Pfam" id="PF19054"/>
    </source>
</evidence>
<dbReference type="RefSeq" id="WP_239169404.1">
    <property type="nucleotide sequence ID" value="NZ_BAAABO010000058.1"/>
</dbReference>
<comment type="caution">
    <text evidence="2">The sequence shown here is derived from an EMBL/GenBank/DDBJ whole genome shotgun (WGS) entry which is preliminary data.</text>
</comment>
<dbReference type="Pfam" id="PF19054">
    <property type="entry name" value="DUF5753"/>
    <property type="match status" value="1"/>
</dbReference>
<dbReference type="EMBL" id="BOMI01000171">
    <property type="protein sequence ID" value="GID79460.1"/>
    <property type="molecule type" value="Genomic_DNA"/>
</dbReference>
<dbReference type="InterPro" id="IPR043917">
    <property type="entry name" value="DUF5753"/>
</dbReference>
<evidence type="ECO:0000313" key="2">
    <source>
        <dbReference type="EMBL" id="GID79460.1"/>
    </source>
</evidence>
<proteinExistence type="predicted"/>
<name>A0ABQ3YHG5_9ACTN</name>
<dbReference type="Proteomes" id="UP000609879">
    <property type="component" value="Unassembled WGS sequence"/>
</dbReference>
<evidence type="ECO:0000313" key="3">
    <source>
        <dbReference type="Proteomes" id="UP000609879"/>
    </source>
</evidence>
<keyword evidence="3" id="KW-1185">Reference proteome</keyword>
<sequence length="84" mass="9779">MDLRVFPYDGGVHPLLGASMAILEFRDAPDLDIVYVEQYRGTHHFEKRPAEVARCRDRFARLTERCLGNRQTIDLIETALGRYR</sequence>
<accession>A0ABQ3YHG5</accession>